<accession>A0A063XZ36</accession>
<feature type="coiled-coil region" evidence="1">
    <location>
        <begin position="313"/>
        <end position="349"/>
    </location>
</feature>
<dbReference type="OrthoDB" id="9791419at2"/>
<dbReference type="Pfam" id="PF08668">
    <property type="entry name" value="HDOD"/>
    <property type="match status" value="1"/>
</dbReference>
<gene>
    <name evidence="3" type="ORF">ADINL_2507</name>
</gene>
<evidence type="ECO:0000313" key="4">
    <source>
        <dbReference type="Proteomes" id="UP000027318"/>
    </source>
</evidence>
<sequence length="520" mass="58473">MNTIYARLDRLGDLPVFSATVNQIRQISSAGDTDAMALAIAVMKDANLTTKLLRLANSNHYNRSGGKVTAISRAVVLIGFERIRNLCMTLKLIESFADQERDTSVEDLLVAAVLNAATARDLALSAGVEDVEETYICGLLFSLGEIVVAFTLPELYRDMQIMRRERRLSWVNIQQQALGGEFVSIGRDLIQSWGFSKRVVSSLRTGEAPVGCSEQERLNQQIVSGCHQLFEQIYQRSPQLQGDEYTEQLVHMAELTRLPPEKLEETLNHSVRQLCDHIDQYGLSHRALIPPVAASGNESLDEMTRKVAFYVHARQEQQRNKQKQEDAYAAEQRQRLAEYNQRQLQYLEKMSELMTGQAPTTEILLTCVEGIEASSSLERVVFCLSVEGGKQLVAKLLEGEQLDPLMVYFQLNREDPQHRLFFHILDRGAALLVPDARDPGWQNRLPKAYLHSVMPGGLIVSPLIVSGKTLGLLYADKTETSGPVEDRDFKVFNQFLVQCRIALEMGKHLTSAPLKKQQEK</sequence>
<dbReference type="PROSITE" id="PS51833">
    <property type="entry name" value="HDOD"/>
    <property type="match status" value="1"/>
</dbReference>
<organism evidence="3 4">
    <name type="scientific">Nitrincola lacisaponensis</name>
    <dbReference type="NCBI Taxonomy" id="267850"/>
    <lineage>
        <taxon>Bacteria</taxon>
        <taxon>Pseudomonadati</taxon>
        <taxon>Pseudomonadota</taxon>
        <taxon>Gammaproteobacteria</taxon>
        <taxon>Oceanospirillales</taxon>
        <taxon>Oceanospirillaceae</taxon>
        <taxon>Nitrincola</taxon>
    </lineage>
</organism>
<dbReference type="InterPro" id="IPR052340">
    <property type="entry name" value="RNase_Y/CdgJ"/>
</dbReference>
<evidence type="ECO:0000259" key="2">
    <source>
        <dbReference type="PROSITE" id="PS51833"/>
    </source>
</evidence>
<dbReference type="PANTHER" id="PTHR33525">
    <property type="match status" value="1"/>
</dbReference>
<keyword evidence="1" id="KW-0175">Coiled coil</keyword>
<reference evidence="3 4" key="1">
    <citation type="journal article" date="2005" name="Int. J. Syst. Evol. Microbiol.">
        <title>Nitrincola lacisaponensis gen. nov., sp. nov., a novel alkaliphilic bacterium isolated from an alkaline, saline lake.</title>
        <authorList>
            <person name="Dimitriu P.A."/>
            <person name="Shukla S.K."/>
            <person name="Conradt J."/>
            <person name="Marquez M.C."/>
            <person name="Ventosa A."/>
            <person name="Maglia A."/>
            <person name="Peyton B.M."/>
            <person name="Pinkart H.C."/>
            <person name="Mormile M.R."/>
        </authorList>
    </citation>
    <scope>NUCLEOTIDE SEQUENCE [LARGE SCALE GENOMIC DNA]</scope>
    <source>
        <strain evidence="3 4">4CA</strain>
    </source>
</reference>
<dbReference type="Gene3D" id="3.30.450.40">
    <property type="match status" value="1"/>
</dbReference>
<proteinExistence type="predicted"/>
<feature type="domain" description="HDOD" evidence="2">
    <location>
        <begin position="14"/>
        <end position="209"/>
    </location>
</feature>
<comment type="caution">
    <text evidence="3">The sequence shown here is derived from an EMBL/GenBank/DDBJ whole genome shotgun (WGS) entry which is preliminary data.</text>
</comment>
<keyword evidence="4" id="KW-1185">Reference proteome</keyword>
<dbReference type="STRING" id="267850.ADINL_2507"/>
<dbReference type="AlphaFoldDB" id="A0A063XZ36"/>
<dbReference type="Gene3D" id="1.10.3210.10">
    <property type="entry name" value="Hypothetical protein af1432"/>
    <property type="match status" value="1"/>
</dbReference>
<dbReference type="PANTHER" id="PTHR33525:SF4">
    <property type="entry name" value="CYCLIC DI-GMP PHOSPHODIESTERASE CDGJ"/>
    <property type="match status" value="1"/>
</dbReference>
<dbReference type="InterPro" id="IPR029016">
    <property type="entry name" value="GAF-like_dom_sf"/>
</dbReference>
<dbReference type="InterPro" id="IPR013976">
    <property type="entry name" value="HDOD"/>
</dbReference>
<dbReference type="SUPFAM" id="SSF109604">
    <property type="entry name" value="HD-domain/PDEase-like"/>
    <property type="match status" value="1"/>
</dbReference>
<dbReference type="PATRIC" id="fig|267850.7.peg.2475"/>
<dbReference type="Proteomes" id="UP000027318">
    <property type="component" value="Unassembled WGS sequence"/>
</dbReference>
<dbReference type="SUPFAM" id="SSF55781">
    <property type="entry name" value="GAF domain-like"/>
    <property type="match status" value="1"/>
</dbReference>
<evidence type="ECO:0000256" key="1">
    <source>
        <dbReference type="SAM" id="Coils"/>
    </source>
</evidence>
<dbReference type="EMBL" id="JMSZ01000032">
    <property type="protein sequence ID" value="KDE39378.1"/>
    <property type="molecule type" value="Genomic_DNA"/>
</dbReference>
<protein>
    <submittedName>
        <fullName evidence="3">HD domain protein</fullName>
    </submittedName>
</protein>
<evidence type="ECO:0000313" key="3">
    <source>
        <dbReference type="EMBL" id="KDE39378.1"/>
    </source>
</evidence>
<name>A0A063XZ36_9GAMM</name>